<feature type="compositionally biased region" description="Basic and acidic residues" evidence="4">
    <location>
        <begin position="2401"/>
        <end position="2410"/>
    </location>
</feature>
<sequence length="2634" mass="291571">MFNNSEFRMQPMQHNQAQQQHMVHVPPAMTAQSGGQQLNNQAAQVQLSQQQQWNAQVFQNALHATAFWRSFRGPPGNPHDVSSPYKRPRPQSPVQQRPGYPYPLDPQSRRNYTTGVASVYPMYRPEYQGADQTGRNSYREEYLPLHPRRPTLLHDYQAHRANIDRYRARDSYSGYSQDSMGNIQVSQGGGDPGPSTSQVNPTSTGPQTPKRARLGMERPELQPLQIDIKKEPTYNPQVEAISPTLPPDETSQSSKDQLLQAISKVDREISKVDRDIQKLKKKQEQLELEKCKPPEEKQKAKDIVVPETKHQSIAQIIYAENRKKAEEAHNMFAKLGPKIDLVCVKLPLYNQPSDTTVYHENKRKYAEFKPRLLLHFKKRQQEKRIRERYLTERYDQLMQVWLKKIERIENNAKRKAKDAKMREYFEKVFPEIKKNREDKERFSRAGTRGGNNGVYARSEAELEQIMDGLHEQEEEDKKMRSYAVVPPMMLDARQRKLRYTNNNGRVEDPMAEYEDRKFINVWTPQEKNIFKEKYLQHPKNFSYIAQFLERKSVADCVQYYYQTKKTENYKQLLRKQTVRKQKWKKPQQTASRPQEDSNKERPAGGEEEVVSSATSDQPMDTSENCAPASSSSEADLKIKEEEFSSDDNEAMAAITAGSEGDGGAHNCAICDVHLENYGLSRPLTQSNCDLYGMKEENLKPDMRVCSSCRCKSVRRRYTQCPVPLCKTPKRKVKRLRPLPPKWSELSAEAKEPVIKELQLTDDITKCCSACFNRIARRLGTGTGPGDQVTQMAPETTDTTESVETSRWTEEEMEVAKQGLRLHGRDWSAIASMVPTKTEAQCKNFYFNYKKKLNLEQIVQEHAKEKVLNSQEVDKRTTSVCESIASTVTATSDVEDMSSGMEDNDEDNDSDTTSAPSPTPQRIEEVSMKEDKQEVNTGGELPDQQSAAPVGFPQNLTSNKPLSASQGSLRSVDNDNSSATMSADEAHPSESHSHREPQSETRDTFSPRTSGIPASKLPIQHAGYGNFPLQPPQTSQGLMQQVMQGTQLGVPNQSRPSTSPGVPMKSGPLAHPSPIRQSPVPSRVASSPALDVDLNRPSRPSSRDIREVHQGMGATNPSVLDYSGRQHPPNQQGRNNIFGAMMYQGESIQHRPSSAMSEPGFVNQGPQSRSMSPVVSSNKNLQNDAKRMSCVRDLIHSAIERNLVHSDRPADRPPEKRPASSEPVYRGQPMMPGGGQYNVQDLRKEKPDYGGRHSVSPYHMPDSRDRDLPQDLSKAPQGYRGNPRDFGSQPQFEYRRPAEDPLPRSSGPPPAHSQKPSGYYHNEALPLTNRPPSVEQKSPQPSYQHDRQALSPAISRPIPPSTSPYPGMPPGMDPHGRGQPRQAIPPPPPLINNKGPSPKLNTKSPPSSGHPSMAFSGPIMHSASGSITQGTPVRTMAQNLNPNQVAGMSQRQEAIHRQTMPVQPRMPSGSITSGTPVNREMGIRGAPGSMEGPRMQQMQWEQQQRMMMEQHMNRQQQYPQTGMQYPYPPENSTRQTIRCDFETSRQMGGPHGRKPESQTSPRGKEGKPGVYPAGLMPGYTQTSQGLIYMHGQMPMPDRRLSPHPSHNAPPHEEKPSGWPKQGMAGPGQVPHDRPSITHGTGRPSVIAVNDRPEYSNEGLRGTQGAHSPRYDPMMQRQHQQQQQRTSIPAATLAAQQQEYNRRQMQEKQEQQERENANKAKAFNLEEQIRREIMESPKQEDKSHKSEADINKSSSNQSTQGYRQQNIQTPAEFFKVFAQDASATSRTGSERQSSLTAANLIDAIITHQINSSTEESAIPSKQESSPMSSVVSSASRPKQEPPDSAPQPGPHLTPSDQKSPPTMHGKKRWVHESQQRPAQSSPMPTTPQSGSGQVSDSDNSPSTSSMEGRTPKSDSSSAEQKNRMTLGEHITSIIMMDYGNGKPPMKNNVLSQINGSPEDSPPVSNSGTPVTAVPDQSSPGKPLTSQSQTDGVSQSTDSRPRSFSTGAGFVPSLHGHKWKKAHMHQESSNVGSRSSSGSGEMYPDSMTPHPGEGDRGLQPDQSRSPHISSGTEPVSPLGAPESSEALPAKTSPPPSPRSRSGSLNISSSVAANHQHISSLLSRPNTAGGHQAECSVSSPQVSEVASSSKPDNSQQVGSLSTLDYVKNKIAEVLYNEYEPKAQSSASPLHARSLQQKIAQQAGSSHLQSSSAGMNRSISPMMAGGHHQQAEPESTQQRGWENQQREMLQHQQQQQHGDGSQASSQQHQQHQHEIFPSSTSSTSEQHQYQESSNKHLSSSDEVSDSSSTSSQPVSQLSAAHAKKRMFARGRVKYGPDDAQSKYAQQKPIPTSLSEVQRASTTTDKKGPRSEYDFPDSPDDDPVVKGSYMALSSTTRSPRRGIVDSSDNRTSDRGGETQVQSSDPRFGMDHGEAQSSEAQSYMRPEQSIDSRFMRRSSKHDTSEVDESSNVSHPSIDSTHSDRMIIDESVGAIDSSSVADVTSASPQRDRSKSSRSSKDSENSPRSSTDIPEGGGERLAQSRTPDSAVGSFTHRSRSPRGGGGDSHFPVLDTTTHPHSSSEMPTSASNIPTSTSSAAVPSPYSGGGQQVGSTDGEHGFQQRGHEPALLLSSQYETLSDDD</sequence>
<feature type="compositionally biased region" description="Polar residues" evidence="4">
    <location>
        <begin position="2057"/>
        <end position="2070"/>
    </location>
</feature>
<dbReference type="GO" id="GO:0032991">
    <property type="term" value="C:protein-containing complex"/>
    <property type="evidence" value="ECO:0007669"/>
    <property type="project" value="UniProtKB-ARBA"/>
</dbReference>
<dbReference type="Gene3D" id="1.20.5.430">
    <property type="match status" value="1"/>
</dbReference>
<dbReference type="PROSITE" id="PS51294">
    <property type="entry name" value="HTH_MYB"/>
    <property type="match status" value="1"/>
</dbReference>
<evidence type="ECO:0000259" key="6">
    <source>
        <dbReference type="PROSITE" id="PS51293"/>
    </source>
</evidence>
<feature type="compositionally biased region" description="Polar residues" evidence="4">
    <location>
        <begin position="1398"/>
        <end position="1409"/>
    </location>
</feature>
<feature type="compositionally biased region" description="Low complexity" evidence="4">
    <location>
        <begin position="2095"/>
        <end position="2106"/>
    </location>
</feature>
<feature type="compositionally biased region" description="Basic and acidic residues" evidence="4">
    <location>
        <begin position="1698"/>
        <end position="1716"/>
    </location>
</feature>
<feature type="domain" description="SANT" evidence="6">
    <location>
        <begin position="517"/>
        <end position="568"/>
    </location>
</feature>
<feature type="region of interest" description="Disordered" evidence="4">
    <location>
        <begin position="577"/>
        <end position="634"/>
    </location>
</feature>
<feature type="compositionally biased region" description="Polar residues" evidence="4">
    <location>
        <begin position="2337"/>
        <end position="2357"/>
    </location>
</feature>
<evidence type="ECO:0000259" key="7">
    <source>
        <dbReference type="PROSITE" id="PS51294"/>
    </source>
</evidence>
<evidence type="ECO:0000313" key="9">
    <source>
        <dbReference type="RefSeq" id="XP_022336701.1"/>
    </source>
</evidence>
<feature type="region of interest" description="Disordered" evidence="4">
    <location>
        <begin position="885"/>
        <end position="1102"/>
    </location>
</feature>
<dbReference type="InterPro" id="IPR051571">
    <property type="entry name" value="N-CoR_corepressor"/>
</dbReference>
<feature type="domain" description="Myb-like" evidence="5">
    <location>
        <begin position="799"/>
        <end position="849"/>
    </location>
</feature>
<dbReference type="PROSITE" id="PS51293">
    <property type="entry name" value="SANT"/>
    <property type="match status" value="2"/>
</dbReference>
<dbReference type="Pfam" id="PF15784">
    <property type="entry name" value="GPS2_interact"/>
    <property type="match status" value="1"/>
</dbReference>
<feature type="compositionally biased region" description="Basic and acidic residues" evidence="4">
    <location>
        <begin position="1725"/>
        <end position="1748"/>
    </location>
</feature>
<feature type="compositionally biased region" description="Low complexity" evidence="4">
    <location>
        <begin position="2132"/>
        <end position="2145"/>
    </location>
</feature>
<feature type="region of interest" description="Disordered" evidence="4">
    <location>
        <begin position="1808"/>
        <end position="2158"/>
    </location>
</feature>
<feature type="compositionally biased region" description="Basic and acidic residues" evidence="4">
    <location>
        <begin position="1201"/>
        <end position="1218"/>
    </location>
</feature>
<feature type="compositionally biased region" description="Polar residues" evidence="4">
    <location>
        <begin position="194"/>
        <end position="207"/>
    </location>
</feature>
<feature type="compositionally biased region" description="Basic and acidic residues" evidence="4">
    <location>
        <begin position="2441"/>
        <end position="2457"/>
    </location>
</feature>
<feature type="compositionally biased region" description="Polar residues" evidence="4">
    <location>
        <begin position="2623"/>
        <end position="2634"/>
    </location>
</feature>
<dbReference type="Proteomes" id="UP000694844">
    <property type="component" value="Chromosome 5"/>
</dbReference>
<dbReference type="SMART" id="SM00717">
    <property type="entry name" value="SANT"/>
    <property type="match status" value="2"/>
</dbReference>
<feature type="region of interest" description="Disordered" evidence="4">
    <location>
        <begin position="2176"/>
        <end position="2634"/>
    </location>
</feature>
<protein>
    <submittedName>
        <fullName evidence="9">Serine/arginine repetitive matrix protein 2-like isoform X1</fullName>
    </submittedName>
</protein>
<evidence type="ECO:0000256" key="1">
    <source>
        <dbReference type="ARBA" id="ARBA00010097"/>
    </source>
</evidence>
<gene>
    <name evidence="9" type="primary">LOC111132990</name>
</gene>
<feature type="compositionally biased region" description="Polar residues" evidence="4">
    <location>
        <begin position="2107"/>
        <end position="2122"/>
    </location>
</feature>
<feature type="region of interest" description="Disordered" evidence="4">
    <location>
        <begin position="69"/>
        <end position="111"/>
    </location>
</feature>
<feature type="coiled-coil region" evidence="3">
    <location>
        <begin position="262"/>
        <end position="289"/>
    </location>
</feature>
<proteinExistence type="inferred from homology"/>
<feature type="compositionally biased region" description="Polar residues" evidence="4">
    <location>
        <begin position="1163"/>
        <end position="1182"/>
    </location>
</feature>
<feature type="compositionally biased region" description="Basic and acidic residues" evidence="4">
    <location>
        <begin position="1240"/>
        <end position="1250"/>
    </location>
</feature>
<feature type="compositionally biased region" description="Polar residues" evidence="4">
    <location>
        <begin position="1031"/>
        <end position="1059"/>
    </location>
</feature>
<dbReference type="InterPro" id="IPR001005">
    <property type="entry name" value="SANT/Myb"/>
</dbReference>
<feature type="compositionally biased region" description="Basic and acidic residues" evidence="4">
    <location>
        <begin position="921"/>
        <end position="933"/>
    </location>
</feature>
<organism evidence="8 9">
    <name type="scientific">Crassostrea virginica</name>
    <name type="common">Eastern oyster</name>
    <dbReference type="NCBI Taxonomy" id="6565"/>
    <lineage>
        <taxon>Eukaryota</taxon>
        <taxon>Metazoa</taxon>
        <taxon>Spiralia</taxon>
        <taxon>Lophotrochozoa</taxon>
        <taxon>Mollusca</taxon>
        <taxon>Bivalvia</taxon>
        <taxon>Autobranchia</taxon>
        <taxon>Pteriomorphia</taxon>
        <taxon>Ostreida</taxon>
        <taxon>Ostreoidea</taxon>
        <taxon>Ostreidae</taxon>
        <taxon>Crassostrea</taxon>
    </lineage>
</organism>
<feature type="region of interest" description="Disordered" evidence="4">
    <location>
        <begin position="1150"/>
        <end position="1183"/>
    </location>
</feature>
<dbReference type="GO" id="GO:0005654">
    <property type="term" value="C:nucleoplasm"/>
    <property type="evidence" value="ECO:0007669"/>
    <property type="project" value="UniProtKB-ARBA"/>
</dbReference>
<dbReference type="PANTHER" id="PTHR13992">
    <property type="entry name" value="NUCLEAR RECEPTOR CO-REPRESSOR RELATED NCOR"/>
    <property type="match status" value="1"/>
</dbReference>
<feature type="compositionally biased region" description="Low complexity" evidence="4">
    <location>
        <begin position="1674"/>
        <end position="1683"/>
    </location>
</feature>
<dbReference type="Gene3D" id="1.10.10.60">
    <property type="entry name" value="Homeodomain-like"/>
    <property type="match status" value="1"/>
</dbReference>
<dbReference type="SUPFAM" id="SSF46689">
    <property type="entry name" value="Homeodomain-like"/>
    <property type="match status" value="2"/>
</dbReference>
<dbReference type="GO" id="GO:0006357">
    <property type="term" value="P:regulation of transcription by RNA polymerase II"/>
    <property type="evidence" value="ECO:0007669"/>
    <property type="project" value="TreeGrafter"/>
</dbReference>
<feature type="compositionally biased region" description="Low complexity" evidence="4">
    <location>
        <begin position="1893"/>
        <end position="1903"/>
    </location>
</feature>
<keyword evidence="8" id="KW-1185">Reference proteome</keyword>
<feature type="region of interest" description="Disordered" evidence="4">
    <location>
        <begin position="1591"/>
        <end position="1765"/>
    </location>
</feature>
<comment type="similarity">
    <text evidence="1">Belongs to the N-CoR nuclear receptor corepressors family.</text>
</comment>
<feature type="domain" description="SANT" evidence="6">
    <location>
        <begin position="802"/>
        <end position="853"/>
    </location>
</feature>
<dbReference type="FunFam" id="1.10.10.60:FF:000026">
    <property type="entry name" value="Nuclear receptor corepressor 2 isoform 1"/>
    <property type="match status" value="1"/>
</dbReference>
<feature type="compositionally biased region" description="Polar residues" evidence="4">
    <location>
        <begin position="611"/>
        <end position="633"/>
    </location>
</feature>
<feature type="compositionally biased region" description="Polar residues" evidence="4">
    <location>
        <begin position="1684"/>
        <end position="1697"/>
    </location>
</feature>
<feature type="region of interest" description="Disordered" evidence="4">
    <location>
        <begin position="1542"/>
        <end position="1574"/>
    </location>
</feature>
<feature type="compositionally biased region" description="Basic and acidic residues" evidence="4">
    <location>
        <begin position="2501"/>
        <end position="2516"/>
    </location>
</feature>
<accession>A0A8B8EB13</accession>
<feature type="compositionally biased region" description="Low complexity" evidence="4">
    <location>
        <begin position="1818"/>
        <end position="1833"/>
    </location>
</feature>
<dbReference type="RefSeq" id="XP_022336701.1">
    <property type="nucleotide sequence ID" value="XM_022480993.1"/>
</dbReference>
<feature type="compositionally biased region" description="Low complexity" evidence="4">
    <location>
        <begin position="2025"/>
        <end position="2037"/>
    </location>
</feature>
<dbReference type="InterPro" id="IPR009057">
    <property type="entry name" value="Homeodomain-like_sf"/>
</dbReference>
<feature type="compositionally biased region" description="Basic and acidic residues" evidence="4">
    <location>
        <begin position="593"/>
        <end position="604"/>
    </location>
</feature>
<dbReference type="PROSITE" id="PS50090">
    <property type="entry name" value="MYB_LIKE"/>
    <property type="match status" value="1"/>
</dbReference>
<feature type="compositionally biased region" description="Low complexity" evidence="4">
    <location>
        <begin position="2488"/>
        <end position="2500"/>
    </location>
</feature>
<dbReference type="GO" id="GO:0000785">
    <property type="term" value="C:chromatin"/>
    <property type="evidence" value="ECO:0007669"/>
    <property type="project" value="TreeGrafter"/>
</dbReference>
<dbReference type="PANTHER" id="PTHR13992:SF39">
    <property type="entry name" value="SMRTER, ISOFORM G"/>
    <property type="match status" value="1"/>
</dbReference>
<feature type="compositionally biased region" description="Polar residues" evidence="4">
    <location>
        <begin position="2462"/>
        <end position="2472"/>
    </location>
</feature>
<keyword evidence="2 3" id="KW-0175">Coiled coil</keyword>
<dbReference type="InterPro" id="IPR031557">
    <property type="entry name" value="N-CoR_GPS2_interact"/>
</dbReference>
<feature type="region of interest" description="Disordered" evidence="4">
    <location>
        <begin position="1457"/>
        <end position="1478"/>
    </location>
</feature>
<feature type="compositionally biased region" description="Pro residues" evidence="4">
    <location>
        <begin position="1356"/>
        <end position="1371"/>
    </location>
</feature>
<dbReference type="Gene3D" id="1.20.58.1880">
    <property type="match status" value="1"/>
</dbReference>
<dbReference type="InterPro" id="IPR017930">
    <property type="entry name" value="Myb_dom"/>
</dbReference>
<feature type="compositionally biased region" description="Basic and acidic residues" evidence="4">
    <location>
        <begin position="983"/>
        <end position="1004"/>
    </location>
</feature>
<feature type="compositionally biased region" description="Basic and acidic residues" evidence="4">
    <location>
        <begin position="2607"/>
        <end position="2618"/>
    </location>
</feature>
<feature type="compositionally biased region" description="Polar residues" evidence="4">
    <location>
        <begin position="2272"/>
        <end position="2291"/>
    </location>
</feature>
<feature type="compositionally biased region" description="Polar residues" evidence="4">
    <location>
        <begin position="2565"/>
        <end position="2583"/>
    </location>
</feature>
<feature type="compositionally biased region" description="Polar residues" evidence="4">
    <location>
        <begin position="2178"/>
        <end position="2214"/>
    </location>
</feature>
<feature type="region of interest" description="Disordered" evidence="4">
    <location>
        <begin position="1201"/>
        <end position="1428"/>
    </location>
</feature>
<dbReference type="Pfam" id="PF00249">
    <property type="entry name" value="Myb_DNA-binding"/>
    <property type="match status" value="2"/>
</dbReference>
<feature type="compositionally biased region" description="Polar residues" evidence="4">
    <location>
        <begin position="2227"/>
        <end position="2238"/>
    </location>
</feature>
<evidence type="ECO:0000313" key="8">
    <source>
        <dbReference type="Proteomes" id="UP000694844"/>
    </source>
</evidence>
<feature type="compositionally biased region" description="Polar residues" evidence="4">
    <location>
        <begin position="1749"/>
        <end position="1765"/>
    </location>
</feature>
<feature type="compositionally biased region" description="Basic and acidic residues" evidence="4">
    <location>
        <begin position="1292"/>
        <end position="1301"/>
    </location>
</feature>
<feature type="compositionally biased region" description="Basic residues" evidence="4">
    <location>
        <begin position="2316"/>
        <end position="2327"/>
    </location>
</feature>
<evidence type="ECO:0000256" key="3">
    <source>
        <dbReference type="SAM" id="Coils"/>
    </source>
</evidence>
<feature type="compositionally biased region" description="Polar residues" evidence="4">
    <location>
        <begin position="953"/>
        <end position="980"/>
    </location>
</feature>
<dbReference type="CDD" id="cd00167">
    <property type="entry name" value="SANT"/>
    <property type="match status" value="1"/>
</dbReference>
<feature type="compositionally biased region" description="Polar residues" evidence="4">
    <location>
        <begin position="2146"/>
        <end position="2158"/>
    </location>
</feature>
<evidence type="ECO:0000259" key="5">
    <source>
        <dbReference type="PROSITE" id="PS50090"/>
    </source>
</evidence>
<feature type="compositionally biased region" description="Polar residues" evidence="4">
    <location>
        <begin position="173"/>
        <end position="186"/>
    </location>
</feature>
<evidence type="ECO:0000256" key="4">
    <source>
        <dbReference type="SAM" id="MobiDB-lite"/>
    </source>
</evidence>
<dbReference type="InterPro" id="IPR017884">
    <property type="entry name" value="SANT_dom"/>
</dbReference>
<feature type="compositionally biased region" description="Low complexity" evidence="4">
    <location>
        <begin position="1077"/>
        <end position="1088"/>
    </location>
</feature>
<feature type="compositionally biased region" description="Low complexity" evidence="4">
    <location>
        <begin position="2584"/>
        <end position="2596"/>
    </location>
</feature>
<feature type="compositionally biased region" description="Low complexity" evidence="4">
    <location>
        <begin position="2245"/>
        <end position="2264"/>
    </location>
</feature>
<feature type="compositionally biased region" description="Basic and acidic residues" evidence="4">
    <location>
        <begin position="2358"/>
        <end position="2367"/>
    </location>
</feature>
<reference evidence="9" key="1">
    <citation type="submission" date="2025-08" db="UniProtKB">
        <authorList>
            <consortium name="RefSeq"/>
        </authorList>
    </citation>
    <scope>IDENTIFICATION</scope>
    <source>
        <tissue evidence="9">Whole sample</tissue>
    </source>
</reference>
<dbReference type="OrthoDB" id="10258692at2759"/>
<name>A0A8B8EB13_CRAVI</name>
<feature type="compositionally biased region" description="Low complexity" evidence="4">
    <location>
        <begin position="2300"/>
        <end position="2313"/>
    </location>
</feature>
<feature type="compositionally biased region" description="Polar residues" evidence="4">
    <location>
        <begin position="1946"/>
        <end position="2003"/>
    </location>
</feature>
<feature type="compositionally biased region" description="Polar residues" evidence="4">
    <location>
        <begin position="1873"/>
        <end position="1892"/>
    </location>
</feature>
<feature type="domain" description="HTH myb-type" evidence="7">
    <location>
        <begin position="799"/>
        <end position="853"/>
    </location>
</feature>
<dbReference type="KEGG" id="cvn:111132990"/>
<dbReference type="GeneID" id="111132990"/>
<feature type="region of interest" description="Disordered" evidence="4">
    <location>
        <begin position="172"/>
        <end position="256"/>
    </location>
</feature>
<feature type="compositionally biased region" description="Basic and acidic residues" evidence="4">
    <location>
        <begin position="1092"/>
        <end position="1102"/>
    </location>
</feature>
<evidence type="ECO:0000256" key="2">
    <source>
        <dbReference type="ARBA" id="ARBA00023054"/>
    </source>
</evidence>